<accession>A0A348AEB3</accession>
<dbReference type="CDD" id="cd10150">
    <property type="entry name" value="CobN_like"/>
    <property type="match status" value="1"/>
</dbReference>
<organism evidence="2 3">
    <name type="scientific">Methylomusa anaerophila</name>
    <dbReference type="NCBI Taxonomy" id="1930071"/>
    <lineage>
        <taxon>Bacteria</taxon>
        <taxon>Bacillati</taxon>
        <taxon>Bacillota</taxon>
        <taxon>Negativicutes</taxon>
        <taxon>Selenomonadales</taxon>
        <taxon>Sporomusaceae</taxon>
        <taxon>Methylomusa</taxon>
    </lineage>
</organism>
<evidence type="ECO:0000313" key="2">
    <source>
        <dbReference type="EMBL" id="BBB89411.1"/>
    </source>
</evidence>
<dbReference type="KEGG" id="mana:MAMMFC1_00044"/>
<evidence type="ECO:0000259" key="1">
    <source>
        <dbReference type="Pfam" id="PF02514"/>
    </source>
</evidence>
<dbReference type="InterPro" id="IPR011953">
    <property type="entry name" value="Cobalto_CobN"/>
</dbReference>
<evidence type="ECO:0000313" key="3">
    <source>
        <dbReference type="Proteomes" id="UP000276437"/>
    </source>
</evidence>
<dbReference type="RefSeq" id="WP_126305556.1">
    <property type="nucleotide sequence ID" value="NZ_AP018449.1"/>
</dbReference>
<dbReference type="OrthoDB" id="9757976at2"/>
<feature type="domain" description="CobN/magnesium chelatase" evidence="1">
    <location>
        <begin position="106"/>
        <end position="1249"/>
    </location>
</feature>
<gene>
    <name evidence="2" type="primary">cobN_4</name>
    <name evidence="2" type="ORF">MAMMFC1_00044</name>
</gene>
<protein>
    <submittedName>
        <fullName evidence="2">Aerobic cobaltochelatase subunit CobN</fullName>
        <ecNumber evidence="2">6.6.1.2</ecNumber>
    </submittedName>
</protein>
<dbReference type="GO" id="GO:0051116">
    <property type="term" value="F:cobaltochelatase activity"/>
    <property type="evidence" value="ECO:0007669"/>
    <property type="project" value="UniProtKB-EC"/>
</dbReference>
<name>A0A348AEB3_9FIRM</name>
<keyword evidence="2" id="KW-0436">Ligase</keyword>
<dbReference type="NCBIfam" id="NF004646">
    <property type="entry name" value="PRK05989.2-4"/>
    <property type="match status" value="1"/>
</dbReference>
<dbReference type="PANTHER" id="PTHR44119:SF7">
    <property type="entry name" value="MAGNESIUM CHELATASE SUBUNIT"/>
    <property type="match status" value="1"/>
</dbReference>
<dbReference type="EMBL" id="AP018449">
    <property type="protein sequence ID" value="BBB89411.1"/>
    <property type="molecule type" value="Genomic_DNA"/>
</dbReference>
<dbReference type="EC" id="6.6.1.2" evidence="2"/>
<dbReference type="Proteomes" id="UP000276437">
    <property type="component" value="Chromosome"/>
</dbReference>
<sequence length="1308" mass="148291">MRIAFLTWGTRLLNIVEAKKLLGFLDLHVCAVKDLENEGKRSRFVRYMEEEADIILLQPQDNEHWHSLVPVIEALRGKKQVACWGKEPAYFLLSSIAGEHVARIQQYMDLEGVENMVGLFSYVAKELAGINVDYGQPRAQLWQGIYGRGLKCFSTMEEYIPWARREGRWSADNKKIGLLFNRQLWMNRNVEVIDALIETFGRKGMDLLPVFSYQAHDKVTSDSWTNEQIVNHYFFRDGQPVIDLFFNIQASRFTEGTEDWDDRETNQVVALFQKLDVPVIQGFLPYHISREEWEKNPHGLGSSAIWYVAMPEFYGMIEPIILASYETPRDETTGITVEKFVPLAERIEKAAARLTRWVALRSKLPQDRRVVFLFNNNPCAGTELSVGGASHLDSLESVARIMAVMKEQGYSIDNMPATGKELIETIMGRKAISDFRWTPVEEIVEKKGALTLFPTEQYREWWRQFPENVRQKMTETWGEPPGQSMVYQDKLVLTGVEYGNALVVVQPKRGCYGPKCDGQVCKILHDPECPPTHQYVASYWYWQKVWGADLLISVGTHGNLEFLPGKSLALSRECYPDLTLGEMPHLYLYSVDNPSEGTIAKRRAAAVLIDYLLPVMTHSGTYDELQELEQLLGEYGTARGNDPARAHSLEHLIVEAIEKANLHQEMHIPPATLHDPKYMAENFPAVVKKAHEALTRIRDTSIADGMHIFGQAPAGDELVEFIASMLKYAGDETQSLRGVILALQGLNYLELKANPGEYPPGYAVSNGELLQEAYLLSQKAVELFLNGETLSGEEVACELLGERVRNAGVLEVFAGFKQIIDSLREKIAGCSREMDSLLHGLEGGYIASGPSGCPTRGRPDVLPTGRNFYSMDPFTIPTKAAWRVGRVLAARMLEKYESEEGCLPENCGIVLSCTDMMWTNGEQTSQILYLLGVEPEWEPNGRIKGYRIIPLAELNRPRIDVTLHISGLVRDCFPMIVEIIDRAVKELAALDEPSEHNYVKKHTLENMEKLKLEKTAAAEAELWRQATFRIFGTRPGTYGSGVNLAVYASAWKDEKDLAEVYVYWNSFAYGEGMDSQGAEAADQLVNQLQTLNVTFRNNPTDEHDLLGCCCYYSYQGGMTLAANVISGRKAKTYYGDTRDPQLPQVVDLADEIRRVVRTKVLNPKWIEGMKRHGYKGAGDIAKRVGRVYGWEATTQEVDDWIFDDIVRTFVLNEENRQFFEENNPWALEDISRRMLEAEKRGLWQADPQVLQELQETYMEIEGWLEERIGDIDGEFQGGSVDMLNMDDVKEWAQKMQGVRQKIHAGVKQ</sequence>
<dbReference type="NCBIfam" id="TIGR02257">
    <property type="entry name" value="cobalto_cobN"/>
    <property type="match status" value="1"/>
</dbReference>
<dbReference type="InterPro" id="IPR003672">
    <property type="entry name" value="CobN/Mg_chltase"/>
</dbReference>
<dbReference type="PANTHER" id="PTHR44119">
    <property type="entry name" value="MAGNESIUM-CHELATASE SUBUNIT CHLH, CHLOROPLASTIC"/>
    <property type="match status" value="1"/>
</dbReference>
<dbReference type="GO" id="GO:0009236">
    <property type="term" value="P:cobalamin biosynthetic process"/>
    <property type="evidence" value="ECO:0007669"/>
    <property type="project" value="InterPro"/>
</dbReference>
<keyword evidence="3" id="KW-1185">Reference proteome</keyword>
<proteinExistence type="predicted"/>
<dbReference type="Pfam" id="PF02514">
    <property type="entry name" value="CobN-Mg_chel"/>
    <property type="match status" value="1"/>
</dbReference>
<reference evidence="2 3" key="1">
    <citation type="journal article" date="2018" name="Int. J. Syst. Evol. Microbiol.">
        <title>Methylomusa anaerophila gen. nov., sp. nov., an anaerobic methanol-utilizing bacterium isolated from a microbial fuel cell.</title>
        <authorList>
            <person name="Amano N."/>
            <person name="Yamamuro A."/>
            <person name="Miyahara M."/>
            <person name="Kouzuma A."/>
            <person name="Abe T."/>
            <person name="Watanabe K."/>
        </authorList>
    </citation>
    <scope>NUCLEOTIDE SEQUENCE [LARGE SCALE GENOMIC DNA]</scope>
    <source>
        <strain evidence="2 3">MMFC1</strain>
    </source>
</reference>